<keyword evidence="2" id="KW-1185">Reference proteome</keyword>
<protein>
    <submittedName>
        <fullName evidence="1">Uncharacterized protein</fullName>
    </submittedName>
</protein>
<accession>A0A238XYE6</accession>
<name>A0A238XYE6_9BACT</name>
<sequence>MKYLLFVWGWLLPLVLLAEPPLEPLQIAKQFVAPTGWPEMKSYLSGEAAGQARRQSLGQQIPTTLQRHCELLEQREHTAVVAVELRDSVSRNDFYLHFRRDSASATIPWKLAAIRSLGMTQLGPPMLKLLAEMPPAEAAQYNQKHPDASRDFMLGNIQLWIGSDANIAEHFARHQPEFQRAADLVQSRYFTPTLPDTALVRTEQAANADADVLAALRPLYISRVTRRNLGCANCLEFLIGGVTDNTVGLLYQPVAAKVPPMSPNRIIVMKPLGNGWYLYKTT</sequence>
<dbReference type="AlphaFoldDB" id="A0A238XYE6"/>
<reference evidence="2" key="1">
    <citation type="submission" date="2017-06" db="EMBL/GenBank/DDBJ databases">
        <authorList>
            <person name="Varghese N."/>
            <person name="Submissions S."/>
        </authorList>
    </citation>
    <scope>NUCLEOTIDE SEQUENCE [LARGE SCALE GENOMIC DNA]</scope>
    <source>
        <strain evidence="2">DSM 28041</strain>
    </source>
</reference>
<evidence type="ECO:0000313" key="2">
    <source>
        <dbReference type="Proteomes" id="UP000198310"/>
    </source>
</evidence>
<proteinExistence type="predicted"/>
<dbReference type="Proteomes" id="UP000198310">
    <property type="component" value="Unassembled WGS sequence"/>
</dbReference>
<gene>
    <name evidence="1" type="ORF">SAMN06269173_104482</name>
</gene>
<organism evidence="1 2">
    <name type="scientific">Hymenobacter mucosus</name>
    <dbReference type="NCBI Taxonomy" id="1411120"/>
    <lineage>
        <taxon>Bacteria</taxon>
        <taxon>Pseudomonadati</taxon>
        <taxon>Bacteroidota</taxon>
        <taxon>Cytophagia</taxon>
        <taxon>Cytophagales</taxon>
        <taxon>Hymenobacteraceae</taxon>
        <taxon>Hymenobacter</taxon>
    </lineage>
</organism>
<evidence type="ECO:0000313" key="1">
    <source>
        <dbReference type="EMBL" id="SNR63730.1"/>
    </source>
</evidence>
<dbReference type="EMBL" id="FZNS01000004">
    <property type="protein sequence ID" value="SNR63730.1"/>
    <property type="molecule type" value="Genomic_DNA"/>
</dbReference>